<name>A0A7S0NIK2_MICPS</name>
<evidence type="ECO:0000313" key="3">
    <source>
        <dbReference type="EMBL" id="CAD8516099.1"/>
    </source>
</evidence>
<protein>
    <submittedName>
        <fullName evidence="3">Uncharacterized protein</fullName>
    </submittedName>
</protein>
<keyword evidence="2" id="KW-0472">Membrane</keyword>
<evidence type="ECO:0000256" key="2">
    <source>
        <dbReference type="SAM" id="Phobius"/>
    </source>
</evidence>
<feature type="transmembrane region" description="Helical" evidence="2">
    <location>
        <begin position="71"/>
        <end position="93"/>
    </location>
</feature>
<reference evidence="3" key="1">
    <citation type="submission" date="2021-01" db="EMBL/GenBank/DDBJ databases">
        <authorList>
            <person name="Corre E."/>
            <person name="Pelletier E."/>
            <person name="Niang G."/>
            <person name="Scheremetjew M."/>
            <person name="Finn R."/>
            <person name="Kale V."/>
            <person name="Holt S."/>
            <person name="Cochrane G."/>
            <person name="Meng A."/>
            <person name="Brown T."/>
            <person name="Cohen L."/>
        </authorList>
    </citation>
    <scope>NUCLEOTIDE SEQUENCE</scope>
    <source>
        <strain evidence="3">CCMP1723</strain>
    </source>
</reference>
<evidence type="ECO:0000256" key="1">
    <source>
        <dbReference type="SAM" id="MobiDB-lite"/>
    </source>
</evidence>
<dbReference type="EMBL" id="HBEQ01004480">
    <property type="protein sequence ID" value="CAD8516099.1"/>
    <property type="molecule type" value="Transcribed_RNA"/>
</dbReference>
<accession>A0A7S0NIK2</accession>
<sequence length="112" mass="12741">MDEGWMPEAETKARARATAYDPNAARSPKAPPRRTRKGTDVALNDDARRKEGINEVYKARFRQCWDVWCRLWMAGLNVGVPVASAYFVAVGLMHERLPLFRCHSALNGVEFF</sequence>
<feature type="region of interest" description="Disordered" evidence="1">
    <location>
        <begin position="1"/>
        <end position="41"/>
    </location>
</feature>
<keyword evidence="2" id="KW-0812">Transmembrane</keyword>
<organism evidence="3">
    <name type="scientific">Micromonas pusilla</name>
    <name type="common">Picoplanktonic green alga</name>
    <name type="synonym">Chromulina pusilla</name>
    <dbReference type="NCBI Taxonomy" id="38833"/>
    <lineage>
        <taxon>Eukaryota</taxon>
        <taxon>Viridiplantae</taxon>
        <taxon>Chlorophyta</taxon>
        <taxon>Mamiellophyceae</taxon>
        <taxon>Mamiellales</taxon>
        <taxon>Mamiellaceae</taxon>
        <taxon>Micromonas</taxon>
    </lineage>
</organism>
<keyword evidence="2" id="KW-1133">Transmembrane helix</keyword>
<proteinExistence type="predicted"/>
<dbReference type="AlphaFoldDB" id="A0A7S0NIK2"/>
<gene>
    <name evidence="3" type="ORF">MCOM1403_LOCUS3524</name>
</gene>